<dbReference type="GO" id="GO:0005096">
    <property type="term" value="F:GTPase activator activity"/>
    <property type="evidence" value="ECO:0007669"/>
    <property type="project" value="InterPro"/>
</dbReference>
<dbReference type="SMART" id="SM00233">
    <property type="entry name" value="PH"/>
    <property type="match status" value="1"/>
</dbReference>
<dbReference type="GeneTree" id="ENSGT00940000156498"/>
<dbReference type="InterPro" id="IPR011993">
    <property type="entry name" value="PH-like_dom_sf"/>
</dbReference>
<name>A0A3Q4GE76_NEOBR</name>
<keyword evidence="3" id="KW-1185">Reference proteome</keyword>
<dbReference type="PROSITE" id="PS50003">
    <property type="entry name" value="PH_DOMAIN"/>
    <property type="match status" value="1"/>
</dbReference>
<reference evidence="2" key="2">
    <citation type="submission" date="2025-09" db="UniProtKB">
        <authorList>
            <consortium name="Ensembl"/>
        </authorList>
    </citation>
    <scope>IDENTIFICATION</scope>
</reference>
<dbReference type="GO" id="GO:0005547">
    <property type="term" value="F:phosphatidylinositol-3,4,5-trisphosphate binding"/>
    <property type="evidence" value="ECO:0007669"/>
    <property type="project" value="TreeGrafter"/>
</dbReference>
<dbReference type="InterPro" id="IPR052589">
    <property type="entry name" value="Arf-GAP_dual-PH_domain"/>
</dbReference>
<feature type="domain" description="PH" evidence="1">
    <location>
        <begin position="62"/>
        <end position="168"/>
    </location>
</feature>
<dbReference type="SUPFAM" id="SSF50729">
    <property type="entry name" value="PH domain-like"/>
    <property type="match status" value="1"/>
</dbReference>
<dbReference type="OMA" id="XASTESG"/>
<dbReference type="GO" id="GO:0005886">
    <property type="term" value="C:plasma membrane"/>
    <property type="evidence" value="ECO:0007669"/>
    <property type="project" value="TreeGrafter"/>
</dbReference>
<accession>A0A3Q4GE76</accession>
<dbReference type="GO" id="GO:0003146">
    <property type="term" value="P:heart jogging"/>
    <property type="evidence" value="ECO:0007669"/>
    <property type="project" value="Ensembl"/>
</dbReference>
<dbReference type="Bgee" id="ENSNBRG00000005785">
    <property type="expression patterns" value="Expressed in mesonephros and 3 other cell types or tissues"/>
</dbReference>
<dbReference type="PANTHER" id="PTHR46021">
    <property type="entry name" value="ARF-GAP WITH DUAL PH DOMAIN-CONTAINING PROTEIN 1-LIKE PROTEIN"/>
    <property type="match status" value="1"/>
</dbReference>
<dbReference type="InterPro" id="IPR037851">
    <property type="entry name" value="PH2_ADAP"/>
</dbReference>
<dbReference type="PANTHER" id="PTHR46021:SF6">
    <property type="entry name" value="ARF-GAP WITH DUAL PH DOMAIN-CONTAINING PROTEIN 2"/>
    <property type="match status" value="1"/>
</dbReference>
<evidence type="ECO:0000259" key="1">
    <source>
        <dbReference type="PROSITE" id="PS50003"/>
    </source>
</evidence>
<dbReference type="Ensembl" id="ENSNBRT00000007613.1">
    <property type="protein sequence ID" value="ENSNBRP00000007405.1"/>
    <property type="gene ID" value="ENSNBRG00000005785.1"/>
</dbReference>
<dbReference type="GO" id="GO:1902936">
    <property type="term" value="F:phosphatidylinositol bisphosphate binding"/>
    <property type="evidence" value="ECO:0007669"/>
    <property type="project" value="InterPro"/>
</dbReference>
<dbReference type="Proteomes" id="UP000261580">
    <property type="component" value="Unassembled WGS sequence"/>
</dbReference>
<dbReference type="STRING" id="32507.ENSNBRP00000007405"/>
<reference evidence="2" key="1">
    <citation type="submission" date="2025-08" db="UniProtKB">
        <authorList>
            <consortium name="Ensembl"/>
        </authorList>
    </citation>
    <scope>IDENTIFICATION</scope>
</reference>
<proteinExistence type="predicted"/>
<dbReference type="CDD" id="cd01251">
    <property type="entry name" value="PH2_ADAP"/>
    <property type="match status" value="1"/>
</dbReference>
<sequence>IFTVIHSILREQWIRKLKVFVFALLQEIVTWYNAIRAARYAYLKTAYPTGSDEELLPMITRNYLKEGYMEKTGPTQTESFKRRWFILDSQNRKLLYFKGCLDAEELGAIFIGTECKGYSVKECVPLNARGNKWKCGLMVETPERQFVFMCEQERDQREWLEALRKVLSRPMSPQDYTSKQDFSVL</sequence>
<organism evidence="2 3">
    <name type="scientific">Neolamprologus brichardi</name>
    <name type="common">Fairy cichlid</name>
    <name type="synonym">Lamprologus brichardi</name>
    <dbReference type="NCBI Taxonomy" id="32507"/>
    <lineage>
        <taxon>Eukaryota</taxon>
        <taxon>Metazoa</taxon>
        <taxon>Chordata</taxon>
        <taxon>Craniata</taxon>
        <taxon>Vertebrata</taxon>
        <taxon>Euteleostomi</taxon>
        <taxon>Actinopterygii</taxon>
        <taxon>Neopterygii</taxon>
        <taxon>Teleostei</taxon>
        <taxon>Neoteleostei</taxon>
        <taxon>Acanthomorphata</taxon>
        <taxon>Ovalentaria</taxon>
        <taxon>Cichlomorphae</taxon>
        <taxon>Cichliformes</taxon>
        <taxon>Cichlidae</taxon>
        <taxon>African cichlids</taxon>
        <taxon>Pseudocrenilabrinae</taxon>
        <taxon>Lamprologini</taxon>
        <taxon>Neolamprologus</taxon>
    </lineage>
</organism>
<evidence type="ECO:0000313" key="2">
    <source>
        <dbReference type="Ensembl" id="ENSNBRP00000007405.1"/>
    </source>
</evidence>
<dbReference type="Pfam" id="PF00169">
    <property type="entry name" value="PH"/>
    <property type="match status" value="1"/>
</dbReference>
<dbReference type="GO" id="GO:0001947">
    <property type="term" value="P:heart looping"/>
    <property type="evidence" value="ECO:0007669"/>
    <property type="project" value="Ensembl"/>
</dbReference>
<protein>
    <submittedName>
        <fullName evidence="2">ArfGAP with dual PH domains 2</fullName>
    </submittedName>
</protein>
<dbReference type="FunFam" id="2.30.29.30:FF:000099">
    <property type="entry name" value="Arf-GAP with dual PH domain-containing protein 1"/>
    <property type="match status" value="1"/>
</dbReference>
<dbReference type="InterPro" id="IPR001849">
    <property type="entry name" value="PH_domain"/>
</dbReference>
<dbReference type="GO" id="GO:0003171">
    <property type="term" value="P:atrioventricular valve development"/>
    <property type="evidence" value="ECO:0007669"/>
    <property type="project" value="Ensembl"/>
</dbReference>
<dbReference type="GO" id="GO:0005737">
    <property type="term" value="C:cytoplasm"/>
    <property type="evidence" value="ECO:0007669"/>
    <property type="project" value="TreeGrafter"/>
</dbReference>
<dbReference type="Gene3D" id="2.30.29.30">
    <property type="entry name" value="Pleckstrin-homology domain (PH domain)/Phosphotyrosine-binding domain (PTB)"/>
    <property type="match status" value="1"/>
</dbReference>
<dbReference type="AlphaFoldDB" id="A0A3Q4GE76"/>
<evidence type="ECO:0000313" key="3">
    <source>
        <dbReference type="Proteomes" id="UP000261580"/>
    </source>
</evidence>